<dbReference type="OMA" id="QFMFNEQ"/>
<evidence type="ECO:0000256" key="3">
    <source>
        <dbReference type="ARBA" id="ARBA00023163"/>
    </source>
</evidence>
<accession>A0A1S3DVR1</accession>
<evidence type="ECO:0000313" key="7">
    <source>
        <dbReference type="RefSeq" id="XP_008487903.1"/>
    </source>
</evidence>
<sequence>MSEISISPIIQTMLFGLGDCRKPQEATSCIIEEHLQQQLDFIVYKAHACSGNSESEEITVRNILFLLRNNPVRLQRVYQYFDLKSKRQEITGAISGTATTNKDIAADLKSCFFTGTKKSRNVNVKQLILEFLDDFKIKIDGEFIDEAKHERLLRQNELSIEHSKEDYLVYEKSRSVSFDSWKHQREFNEWLGHKLKNNPGVSLLTPTSYELLQYLAKEIIAQIIDYAILLRKNAKSQSIKNSDLTSTGNEKVVPRPEAAVFPIMPDEVNEVMRRCQYTYMKPYQSVSYCIIF</sequence>
<evidence type="ECO:0000313" key="6">
    <source>
        <dbReference type="RefSeq" id="XP_008487902.1"/>
    </source>
</evidence>
<keyword evidence="3" id="KW-0804">Transcription</keyword>
<organism evidence="5 6">
    <name type="scientific">Diaphorina citri</name>
    <name type="common">Asian citrus psyllid</name>
    <dbReference type="NCBI Taxonomy" id="121845"/>
    <lineage>
        <taxon>Eukaryota</taxon>
        <taxon>Metazoa</taxon>
        <taxon>Ecdysozoa</taxon>
        <taxon>Arthropoda</taxon>
        <taxon>Hexapoda</taxon>
        <taxon>Insecta</taxon>
        <taxon>Pterygota</taxon>
        <taxon>Neoptera</taxon>
        <taxon>Paraneoptera</taxon>
        <taxon>Hemiptera</taxon>
        <taxon>Sternorrhyncha</taxon>
        <taxon>Psylloidea</taxon>
        <taxon>Psyllidae</taxon>
        <taxon>Diaphorininae</taxon>
        <taxon>Diaphorina</taxon>
    </lineage>
</organism>
<proteinExistence type="predicted"/>
<dbReference type="CDD" id="cd22926">
    <property type="entry name" value="HFD_SPT3"/>
    <property type="match status" value="1"/>
</dbReference>
<dbReference type="PANTHER" id="PTHR11380">
    <property type="entry name" value="TRANSCRIPTION INITIATION FACTOR TFIID/SUPT3-RELATED"/>
    <property type="match status" value="1"/>
</dbReference>
<evidence type="ECO:0000256" key="1">
    <source>
        <dbReference type="ARBA" id="ARBA00004123"/>
    </source>
</evidence>
<dbReference type="GO" id="GO:0005634">
    <property type="term" value="C:nucleus"/>
    <property type="evidence" value="ECO:0007669"/>
    <property type="project" value="UniProtKB-SubCell"/>
</dbReference>
<keyword evidence="5" id="KW-1185">Reference proteome</keyword>
<evidence type="ECO:0000256" key="2">
    <source>
        <dbReference type="ARBA" id="ARBA00023015"/>
    </source>
</evidence>
<keyword evidence="4" id="KW-0539">Nucleus</keyword>
<dbReference type="STRING" id="121845.A0A1S3DVR1"/>
<dbReference type="PaxDb" id="121845-A0A1S3DVR1"/>
<dbReference type="Pfam" id="PF02269">
    <property type="entry name" value="TFIID-18kDa"/>
    <property type="match status" value="1"/>
</dbReference>
<name>A0A1S3DVR1_DIACI</name>
<evidence type="ECO:0000256" key="4">
    <source>
        <dbReference type="ARBA" id="ARBA00023242"/>
    </source>
</evidence>
<reference evidence="6 7" key="1">
    <citation type="submission" date="2025-04" db="UniProtKB">
        <authorList>
            <consortium name="RefSeq"/>
        </authorList>
    </citation>
    <scope>IDENTIFICATION</scope>
</reference>
<dbReference type="InterPro" id="IPR003195">
    <property type="entry name" value="TFIID_TAF13"/>
</dbReference>
<dbReference type="KEGG" id="dci:103524648"/>
<protein>
    <submittedName>
        <fullName evidence="6">Uncharacterized protein LOC103524648 isoform X1</fullName>
    </submittedName>
    <submittedName>
        <fullName evidence="7">Uncharacterized protein LOC103524648 isoform X2</fullName>
    </submittedName>
</protein>
<dbReference type="Proteomes" id="UP000079169">
    <property type="component" value="Unplaced"/>
</dbReference>
<dbReference type="GO" id="GO:0006366">
    <property type="term" value="P:transcription by RNA polymerase II"/>
    <property type="evidence" value="ECO:0007669"/>
    <property type="project" value="InterPro"/>
</dbReference>
<keyword evidence="2" id="KW-0805">Transcription regulation</keyword>
<dbReference type="PANTHER" id="PTHR11380:SF16">
    <property type="entry name" value="TRANSCRIPTION INITIATION PROTEIN SPT3 HOMOLOG"/>
    <property type="match status" value="1"/>
</dbReference>
<gene>
    <name evidence="6 7" type="primary">LOC103524648</name>
</gene>
<evidence type="ECO:0000313" key="5">
    <source>
        <dbReference type="Proteomes" id="UP000079169"/>
    </source>
</evidence>
<dbReference type="GO" id="GO:0003713">
    <property type="term" value="F:transcription coactivator activity"/>
    <property type="evidence" value="ECO:0007669"/>
    <property type="project" value="TreeGrafter"/>
</dbReference>
<dbReference type="RefSeq" id="XP_008487902.1">
    <property type="nucleotide sequence ID" value="XM_008489680.3"/>
</dbReference>
<dbReference type="AlphaFoldDB" id="A0A1S3DVR1"/>
<dbReference type="RefSeq" id="XP_008487903.1">
    <property type="nucleotide sequence ID" value="XM_008489681.3"/>
</dbReference>
<dbReference type="GeneID" id="103524648"/>
<comment type="subcellular location">
    <subcellularLocation>
        <location evidence="1">Nucleus</location>
    </subcellularLocation>
</comment>